<dbReference type="EMBL" id="JAUKVY010000021">
    <property type="protein sequence ID" value="MDO1535631.1"/>
    <property type="molecule type" value="Genomic_DNA"/>
</dbReference>
<comment type="caution">
    <text evidence="1">The sequence shown here is derived from an EMBL/GenBank/DDBJ whole genome shotgun (WGS) entry which is preliminary data.</text>
</comment>
<dbReference type="Proteomes" id="UP001169027">
    <property type="component" value="Unassembled WGS sequence"/>
</dbReference>
<proteinExistence type="predicted"/>
<reference evidence="1" key="1">
    <citation type="submission" date="2023-06" db="EMBL/GenBank/DDBJ databases">
        <authorList>
            <person name="Jiang Y."/>
            <person name="Liu Q."/>
        </authorList>
    </citation>
    <scope>NUCLEOTIDE SEQUENCE</scope>
    <source>
        <strain evidence="1">CGMCC 1.12090</strain>
    </source>
</reference>
<keyword evidence="2" id="KW-1185">Reference proteome</keyword>
<name>A0ABT8S9Q0_9BURK</name>
<organism evidence="1 2">
    <name type="scientific">Variovorax ginsengisoli</name>
    <dbReference type="NCBI Taxonomy" id="363844"/>
    <lineage>
        <taxon>Bacteria</taxon>
        <taxon>Pseudomonadati</taxon>
        <taxon>Pseudomonadota</taxon>
        <taxon>Betaproteobacteria</taxon>
        <taxon>Burkholderiales</taxon>
        <taxon>Comamonadaceae</taxon>
        <taxon>Variovorax</taxon>
    </lineage>
</organism>
<gene>
    <name evidence="1" type="ORF">Q2T77_25435</name>
</gene>
<accession>A0ABT8S9Q0</accession>
<evidence type="ECO:0000313" key="2">
    <source>
        <dbReference type="Proteomes" id="UP001169027"/>
    </source>
</evidence>
<protein>
    <submittedName>
        <fullName evidence="1">Uncharacterized protein</fullName>
    </submittedName>
</protein>
<evidence type="ECO:0000313" key="1">
    <source>
        <dbReference type="EMBL" id="MDO1535631.1"/>
    </source>
</evidence>
<sequence>MRDRRCDRYLDLMKNEHQFWQDLARTINPGWAVRVDPLSNNPSGNTLAGKDVFIYVVDVANAWFGAGALLSSDAPKIATWANDQLAAESSILTVGSLNTADVAGKAIALCGALGADAADPEVGAAVSMTTAALQATQTYARAVPANRQRSESDMAGHWIYLAYRTRNGQGIITRPVWVSTVHPGIGRAGRFLDPSDLMQLVRTVVQSETTSSQTMVGRALAADGGAIVSPKILTY</sequence>
<dbReference type="RefSeq" id="WP_301813407.1">
    <property type="nucleotide sequence ID" value="NZ_JAUJZH010000021.1"/>
</dbReference>